<gene>
    <name evidence="2" type="ORF">SAMN02745148_00073</name>
</gene>
<dbReference type="RefSeq" id="WP_072818526.1">
    <property type="nucleotide sequence ID" value="NZ_FQUJ01000002.1"/>
</dbReference>
<dbReference type="Proteomes" id="UP000184346">
    <property type="component" value="Unassembled WGS sequence"/>
</dbReference>
<name>A0A1M4SD20_9GAMM</name>
<dbReference type="OrthoDB" id="6352550at2"/>
<accession>A0A1M4SD20</accession>
<sequence length="516" mass="56641">MRLKRWHEIRDIDLPYVESSFFAVSKVEALLGSHGALHSDLERLGSAWGFSFMGDGTKVHQRLLEEVKRGTLYLLLDPRFERPFSPVAQWTGSQWRLSSSALWQADPSLEAKIARLNAQALTPDDLRKARWPSDARASPAPAPRIPETIPEPIVEEPPPPIKPGFHIVRLSGTREQVKQRLFPYTPTPDVEAMFERLNGHLGDYLLPGEVVVLADPASRECREDEEYLMAEARRIQDALYPLGEDQRQTLMNHWQAYEDIALSGEAMDADASALSNTSTALGATSAAGSRAVSEVRQAIEEIDRLYRQAMDPHNPMTRTQFFAQREQRFKRLGVVMNNWVNAPLRLPRHTELKSRINIEARQQLHSVDTARTGGKFRIPTISEAITKTAIVSKLTSIGSFVGVGLDVVATQATIEQACSEGRERECTRTKYVEYGGLLGRAGGAAAGVALSGLKLNIDSKVCLAVAVVPHGRIACAVVSAGSGAIAGEKMGGQVGEKFGAGLFTRIYGESNNHGSN</sequence>
<dbReference type="STRING" id="1121942.SAMN02745148_00073"/>
<dbReference type="EMBL" id="FQUJ01000002">
    <property type="protein sequence ID" value="SHE30124.1"/>
    <property type="molecule type" value="Genomic_DNA"/>
</dbReference>
<evidence type="ECO:0000313" key="2">
    <source>
        <dbReference type="EMBL" id="SHE30124.1"/>
    </source>
</evidence>
<reference evidence="2 3" key="1">
    <citation type="submission" date="2016-11" db="EMBL/GenBank/DDBJ databases">
        <authorList>
            <person name="Jaros S."/>
            <person name="Januszkiewicz K."/>
            <person name="Wedrychowicz H."/>
        </authorList>
    </citation>
    <scope>NUCLEOTIDE SEQUENCE [LARGE SCALE GENOMIC DNA]</scope>
    <source>
        <strain evidence="2 3">DSM 19980</strain>
    </source>
</reference>
<evidence type="ECO:0000313" key="3">
    <source>
        <dbReference type="Proteomes" id="UP000184346"/>
    </source>
</evidence>
<evidence type="ECO:0000256" key="1">
    <source>
        <dbReference type="SAM" id="MobiDB-lite"/>
    </source>
</evidence>
<keyword evidence="3" id="KW-1185">Reference proteome</keyword>
<feature type="compositionally biased region" description="Low complexity" evidence="1">
    <location>
        <begin position="134"/>
        <end position="152"/>
    </location>
</feature>
<organism evidence="2 3">
    <name type="scientific">Modicisalibacter ilicicola DSM 19980</name>
    <dbReference type="NCBI Taxonomy" id="1121942"/>
    <lineage>
        <taxon>Bacteria</taxon>
        <taxon>Pseudomonadati</taxon>
        <taxon>Pseudomonadota</taxon>
        <taxon>Gammaproteobacteria</taxon>
        <taxon>Oceanospirillales</taxon>
        <taxon>Halomonadaceae</taxon>
        <taxon>Modicisalibacter</taxon>
    </lineage>
</organism>
<dbReference type="AlphaFoldDB" id="A0A1M4SD20"/>
<feature type="region of interest" description="Disordered" evidence="1">
    <location>
        <begin position="130"/>
        <end position="160"/>
    </location>
</feature>
<proteinExistence type="predicted"/>
<protein>
    <submittedName>
        <fullName evidence="2">Uncharacterized protein</fullName>
    </submittedName>
</protein>